<name>A0ABP6S753_9ACTN</name>
<evidence type="ECO:0000259" key="5">
    <source>
        <dbReference type="Pfam" id="PF08240"/>
    </source>
</evidence>
<dbReference type="Pfam" id="PF00107">
    <property type="entry name" value="ADH_zinc_N"/>
    <property type="match status" value="1"/>
</dbReference>
<dbReference type="InterPro" id="IPR011032">
    <property type="entry name" value="GroES-like_sf"/>
</dbReference>
<sequence length="347" mass="35703">MRATVIHAPKDIRVEDVPDPVVRQPTDAVVRVLRACICGSDLWAYRGESARQPGQRIGHEFLGVVEQAGTEVNGFAPGDLVVAPFVWSDGTCEYCAEGLQTSCPQGGFWGSVGSDGGQGEAVRVPFADGTLVKLPAEAASDDRLLTALLALSDVMGTGHHAAVGAGVRPGATVAVVGDGAVGLCGVLAAKRLGAERIIALGRHRVRTDIARGFGATDVVAERGEAAVAAVRELTGGHGAHAVIEAVGTEQSMRTAVGIARDGGAIGYVGVPHGSGIGLDLSVMFDRNIALRGGVAPVRAYIPELLPDVLDGTIDPSPVFDMTVGLGGVPQGYRAMDERTALKVLVKP</sequence>
<dbReference type="SUPFAM" id="SSF50129">
    <property type="entry name" value="GroES-like"/>
    <property type="match status" value="1"/>
</dbReference>
<dbReference type="Pfam" id="PF08240">
    <property type="entry name" value="ADH_N"/>
    <property type="match status" value="1"/>
</dbReference>
<evidence type="ECO:0000313" key="6">
    <source>
        <dbReference type="EMBL" id="GAA3369727.1"/>
    </source>
</evidence>
<evidence type="ECO:0000313" key="7">
    <source>
        <dbReference type="Proteomes" id="UP001499990"/>
    </source>
</evidence>
<evidence type="ECO:0000256" key="2">
    <source>
        <dbReference type="ARBA" id="ARBA00022723"/>
    </source>
</evidence>
<evidence type="ECO:0000256" key="1">
    <source>
        <dbReference type="ARBA" id="ARBA00001947"/>
    </source>
</evidence>
<comment type="caution">
    <text evidence="6">The sequence shown here is derived from an EMBL/GenBank/DDBJ whole genome shotgun (WGS) entry which is preliminary data.</text>
</comment>
<dbReference type="InterPro" id="IPR013149">
    <property type="entry name" value="ADH-like_C"/>
</dbReference>
<dbReference type="PANTHER" id="PTHR42813:SF2">
    <property type="entry name" value="DEHYDROGENASE, ZINC-CONTAINING, PUTATIVE (AFU_ORTHOLOGUE AFUA_2G02810)-RELATED"/>
    <property type="match status" value="1"/>
</dbReference>
<evidence type="ECO:0000259" key="4">
    <source>
        <dbReference type="Pfam" id="PF00107"/>
    </source>
</evidence>
<evidence type="ECO:0000256" key="3">
    <source>
        <dbReference type="ARBA" id="ARBA00022833"/>
    </source>
</evidence>
<keyword evidence="7" id="KW-1185">Reference proteome</keyword>
<protein>
    <submittedName>
        <fullName evidence="6">Alcohol dehydrogenase catalytic domain-containing protein</fullName>
    </submittedName>
</protein>
<dbReference type="Proteomes" id="UP001499990">
    <property type="component" value="Unassembled WGS sequence"/>
</dbReference>
<dbReference type="RefSeq" id="WP_345035226.1">
    <property type="nucleotide sequence ID" value="NZ_BAAAYL010000001.1"/>
</dbReference>
<dbReference type="SUPFAM" id="SSF51735">
    <property type="entry name" value="NAD(P)-binding Rossmann-fold domains"/>
    <property type="match status" value="1"/>
</dbReference>
<dbReference type="CDD" id="cd08287">
    <property type="entry name" value="FDH_like_ADH3"/>
    <property type="match status" value="1"/>
</dbReference>
<feature type="domain" description="Alcohol dehydrogenase-like C-terminal" evidence="4">
    <location>
        <begin position="180"/>
        <end position="305"/>
    </location>
</feature>
<dbReference type="InterPro" id="IPR036291">
    <property type="entry name" value="NAD(P)-bd_dom_sf"/>
</dbReference>
<dbReference type="Gene3D" id="3.40.50.720">
    <property type="entry name" value="NAD(P)-binding Rossmann-like Domain"/>
    <property type="match status" value="1"/>
</dbReference>
<dbReference type="Gene3D" id="3.90.180.10">
    <property type="entry name" value="Medium-chain alcohol dehydrogenases, catalytic domain"/>
    <property type="match status" value="1"/>
</dbReference>
<comment type="cofactor">
    <cofactor evidence="1">
        <name>Zn(2+)</name>
        <dbReference type="ChEBI" id="CHEBI:29105"/>
    </cofactor>
</comment>
<dbReference type="InterPro" id="IPR013154">
    <property type="entry name" value="ADH-like_N"/>
</dbReference>
<dbReference type="PANTHER" id="PTHR42813">
    <property type="entry name" value="ZINC-TYPE ALCOHOL DEHYDROGENASE-LIKE"/>
    <property type="match status" value="1"/>
</dbReference>
<proteinExistence type="predicted"/>
<reference evidence="7" key="1">
    <citation type="journal article" date="2019" name="Int. J. Syst. Evol. Microbiol.">
        <title>The Global Catalogue of Microorganisms (GCM) 10K type strain sequencing project: providing services to taxonomists for standard genome sequencing and annotation.</title>
        <authorList>
            <consortium name="The Broad Institute Genomics Platform"/>
            <consortium name="The Broad Institute Genome Sequencing Center for Infectious Disease"/>
            <person name="Wu L."/>
            <person name="Ma J."/>
        </authorList>
    </citation>
    <scope>NUCLEOTIDE SEQUENCE [LARGE SCALE GENOMIC DNA]</scope>
    <source>
        <strain evidence="7">JCM 9651</strain>
    </source>
</reference>
<keyword evidence="3" id="KW-0862">Zinc</keyword>
<organism evidence="6 7">
    <name type="scientific">Streptomyces sannanensis</name>
    <dbReference type="NCBI Taxonomy" id="285536"/>
    <lineage>
        <taxon>Bacteria</taxon>
        <taxon>Bacillati</taxon>
        <taxon>Actinomycetota</taxon>
        <taxon>Actinomycetes</taxon>
        <taxon>Kitasatosporales</taxon>
        <taxon>Streptomycetaceae</taxon>
        <taxon>Streptomyces</taxon>
    </lineage>
</organism>
<gene>
    <name evidence="6" type="ORF">GCM10020367_13570</name>
</gene>
<accession>A0ABP6S753</accession>
<keyword evidence="2" id="KW-0479">Metal-binding</keyword>
<feature type="domain" description="Alcohol dehydrogenase-like N-terminal" evidence="5">
    <location>
        <begin position="25"/>
        <end position="135"/>
    </location>
</feature>
<dbReference type="EMBL" id="BAAAYL010000001">
    <property type="protein sequence ID" value="GAA3369727.1"/>
    <property type="molecule type" value="Genomic_DNA"/>
</dbReference>